<organism evidence="1 2">
    <name type="scientific">Lepraria neglecta</name>
    <dbReference type="NCBI Taxonomy" id="209136"/>
    <lineage>
        <taxon>Eukaryota</taxon>
        <taxon>Fungi</taxon>
        <taxon>Dikarya</taxon>
        <taxon>Ascomycota</taxon>
        <taxon>Pezizomycotina</taxon>
        <taxon>Lecanoromycetes</taxon>
        <taxon>OSLEUM clade</taxon>
        <taxon>Lecanoromycetidae</taxon>
        <taxon>Lecanorales</taxon>
        <taxon>Lecanorineae</taxon>
        <taxon>Stereocaulaceae</taxon>
        <taxon>Lepraria</taxon>
    </lineage>
</organism>
<dbReference type="AlphaFoldDB" id="A0AAD9Z6Q0"/>
<gene>
    <name evidence="1" type="ORF">OEA41_005943</name>
</gene>
<protein>
    <submittedName>
        <fullName evidence="1">Uncharacterized protein</fullName>
    </submittedName>
</protein>
<proteinExistence type="predicted"/>
<evidence type="ECO:0000313" key="2">
    <source>
        <dbReference type="Proteomes" id="UP001276659"/>
    </source>
</evidence>
<dbReference type="EMBL" id="JASNWA010000007">
    <property type="protein sequence ID" value="KAK3172619.1"/>
    <property type="molecule type" value="Genomic_DNA"/>
</dbReference>
<evidence type="ECO:0000313" key="1">
    <source>
        <dbReference type="EMBL" id="KAK3172619.1"/>
    </source>
</evidence>
<name>A0AAD9Z6Q0_9LECA</name>
<dbReference type="Proteomes" id="UP001276659">
    <property type="component" value="Unassembled WGS sequence"/>
</dbReference>
<comment type="caution">
    <text evidence="1">The sequence shown here is derived from an EMBL/GenBank/DDBJ whole genome shotgun (WGS) entry which is preliminary data.</text>
</comment>
<reference evidence="1" key="1">
    <citation type="submission" date="2022-11" db="EMBL/GenBank/DDBJ databases">
        <title>Chromosomal genome sequence assembly and mating type (MAT) locus characterization of the leprose asexual lichenized fungus Lepraria neglecta (Nyl.) Erichsen.</title>
        <authorList>
            <person name="Allen J.L."/>
            <person name="Pfeffer B."/>
        </authorList>
    </citation>
    <scope>NUCLEOTIDE SEQUENCE</scope>
    <source>
        <strain evidence="1">Allen 5258</strain>
    </source>
</reference>
<accession>A0AAD9Z6Q0</accession>
<keyword evidence="2" id="KW-1185">Reference proteome</keyword>
<sequence>MIVNRGDDPANCASQFGVTLPSDFIPGQTVAAGAASSAAPTSAPSSAPVSVTAISTSSALPTLLPNSTVSAPTGTGVPHGPSVVSFTGGANALRLGGAVAVLVGAVGLLVL</sequence>